<dbReference type="VEuPathDB" id="PiroplasmaDB:TOT_020000614"/>
<feature type="signal peptide" evidence="8">
    <location>
        <begin position="1"/>
        <end position="21"/>
    </location>
</feature>
<dbReference type="eggNOG" id="ENOG502T3D0">
    <property type="taxonomic scope" value="Eukaryota"/>
</dbReference>
<dbReference type="KEGG" id="tot:TOT_020000614"/>
<evidence type="ECO:0000256" key="5">
    <source>
        <dbReference type="ARBA" id="ARBA00023136"/>
    </source>
</evidence>
<keyword evidence="4 8" id="KW-0732">Signal</keyword>
<keyword evidence="11" id="KW-1185">Reference proteome</keyword>
<evidence type="ECO:0000256" key="7">
    <source>
        <dbReference type="ARBA" id="ARBA00023180"/>
    </source>
</evidence>
<comment type="subcellular location">
    <subcellularLocation>
        <location evidence="1">Cell membrane</location>
    </subcellularLocation>
    <subcellularLocation>
        <location evidence="2">Cell surface</location>
    </subcellularLocation>
</comment>
<keyword evidence="5" id="KW-0472">Membrane</keyword>
<dbReference type="RefSeq" id="XP_009690657.1">
    <property type="nucleotide sequence ID" value="XM_009692362.1"/>
</dbReference>
<sequence>MKLINSVVTFLFISLVRFASSSSFDFSSIGEAGLSAVKKNVAKATQFALNYTVFNKTLTFKDINDFNSGEDNVLRYTLPPGSALKVFCGNEHTRKSGLITLYPPDLTTHTLAPMSKGGIQDSLGRVMKNFDVFRSDRTLVHSAPEWFGGSYMFQHPYSSTIVSRDPEFTLNFACVYKLLSEDASAASEAGESAQKDVLYRWVEIKFTDVLPISYGCGTGNYPLFSNLSAVKNLLSPNGPPQQTSTMCEIEPEPGMIVGLYCADDQTFDDKSCFVDRKKMTYYDPEFKHTNRPGRLHLYKIPDTGLVTDLPFSCKCRDEKGNVTSELKVVKRTEHLCDFTRVFENLRPRQTIPLQLCRHNLHPGESLRLIAPPNNSVVNMMGLKRFSIIEPTELRYLTYIQALGSRRDVLANLRDIMITTGFSVEKVHATDRLEYVFKYEKDAILVQTTEVTGLNYYWTLMNSPNADRQHVKSPSQEGHINGVINIGLVPTDPYTIGCGTRNEFFIHEFVDFETSSENDKVISKCTVDANKGPIGFYCPSPYLLEPRGCFNSVIVERTGEDGETTTHVRPLKSVLKNARASRSSHLVLLEVYKNFTRRPGDESDDESDDEDSRHSSFGSDFDALVCKCVDVRGNVMSTIKVLNPNKEIPESLRKDYEERTKKSLKTIFNLTKEQVILAIVPNLRSTASVASVFLLVSIHKLTCTCVLVTRFVIRQVVRIRMQAGNK</sequence>
<dbReference type="InterPro" id="IPR038160">
    <property type="entry name" value="6_CYS_dom_sf"/>
</dbReference>
<dbReference type="InterPro" id="IPR010884">
    <property type="entry name" value="6_CYS_dom"/>
</dbReference>
<dbReference type="EMBL" id="AP011947">
    <property type="protein sequence ID" value="BAM40356.1"/>
    <property type="molecule type" value="Genomic_DNA"/>
</dbReference>
<evidence type="ECO:0000256" key="3">
    <source>
        <dbReference type="ARBA" id="ARBA00022475"/>
    </source>
</evidence>
<dbReference type="OMA" id="LNFACVY"/>
<evidence type="ECO:0000256" key="4">
    <source>
        <dbReference type="ARBA" id="ARBA00022729"/>
    </source>
</evidence>
<keyword evidence="7" id="KW-0325">Glycoprotein</keyword>
<evidence type="ECO:0000256" key="1">
    <source>
        <dbReference type="ARBA" id="ARBA00004236"/>
    </source>
</evidence>
<evidence type="ECO:0000256" key="8">
    <source>
        <dbReference type="SAM" id="SignalP"/>
    </source>
</evidence>
<dbReference type="Gene3D" id="2.60.40.2860">
    <property type="match status" value="2"/>
</dbReference>
<dbReference type="GO" id="GO:0005886">
    <property type="term" value="C:plasma membrane"/>
    <property type="evidence" value="ECO:0007669"/>
    <property type="project" value="UniProtKB-SubCell"/>
</dbReference>
<feature type="chain" id="PRO_5003778556" description="6-Cys domain-containing protein" evidence="8">
    <location>
        <begin position="22"/>
        <end position="725"/>
    </location>
</feature>
<evidence type="ECO:0000313" key="10">
    <source>
        <dbReference type="EMBL" id="BAM40356.1"/>
    </source>
</evidence>
<proteinExistence type="predicted"/>
<evidence type="ECO:0000313" key="11">
    <source>
        <dbReference type="Proteomes" id="UP000003786"/>
    </source>
</evidence>
<accession>J4C3F6</accession>
<dbReference type="Pfam" id="PF07422">
    <property type="entry name" value="s48_45"/>
    <property type="match status" value="1"/>
</dbReference>
<dbReference type="SMART" id="SM00970">
    <property type="entry name" value="s48_45"/>
    <property type="match status" value="2"/>
</dbReference>
<evidence type="ECO:0000256" key="6">
    <source>
        <dbReference type="ARBA" id="ARBA00023157"/>
    </source>
</evidence>
<protein>
    <recommendedName>
        <fullName evidence="9">6-Cys domain-containing protein</fullName>
    </recommendedName>
</protein>
<gene>
    <name evidence="10" type="ORF">TOT_020000614</name>
</gene>
<reference evidence="10 11" key="1">
    <citation type="journal article" date="2012" name="MBio">
        <title>Comparative genome analysis of three eukaryotic parasites with differing abilities to transform leukocytes reveals key mediators of Theileria-induced leukocyte transformation.</title>
        <authorList>
            <person name="Hayashida K."/>
            <person name="Hara Y."/>
            <person name="Abe T."/>
            <person name="Yamasaki C."/>
            <person name="Toyoda A."/>
            <person name="Kosuge T."/>
            <person name="Suzuki Y."/>
            <person name="Sato Y."/>
            <person name="Kawashima S."/>
            <person name="Katayama T."/>
            <person name="Wakaguri H."/>
            <person name="Inoue N."/>
            <person name="Homma K."/>
            <person name="Tada-Umezaki M."/>
            <person name="Yagi Y."/>
            <person name="Fujii Y."/>
            <person name="Habara T."/>
            <person name="Kanehisa M."/>
            <person name="Watanabe H."/>
            <person name="Ito K."/>
            <person name="Gojobori T."/>
            <person name="Sugawara H."/>
            <person name="Imanishi T."/>
            <person name="Weir W."/>
            <person name="Gardner M."/>
            <person name="Pain A."/>
            <person name="Shiels B."/>
            <person name="Hattori M."/>
            <person name="Nene V."/>
            <person name="Sugimoto C."/>
        </authorList>
    </citation>
    <scope>NUCLEOTIDE SEQUENCE [LARGE SCALE GENOMIC DNA]</scope>
    <source>
        <strain evidence="10 11">Shintoku</strain>
    </source>
</reference>
<name>J4C3F6_THEOR</name>
<dbReference type="GO" id="GO:0009986">
    <property type="term" value="C:cell surface"/>
    <property type="evidence" value="ECO:0007669"/>
    <property type="project" value="UniProtKB-SubCell"/>
</dbReference>
<organism evidence="10 11">
    <name type="scientific">Theileria orientalis strain Shintoku</name>
    <dbReference type="NCBI Taxonomy" id="869250"/>
    <lineage>
        <taxon>Eukaryota</taxon>
        <taxon>Sar</taxon>
        <taxon>Alveolata</taxon>
        <taxon>Apicomplexa</taxon>
        <taxon>Aconoidasida</taxon>
        <taxon>Piroplasmida</taxon>
        <taxon>Theileriidae</taxon>
        <taxon>Theileria</taxon>
    </lineage>
</organism>
<dbReference type="OrthoDB" id="361225at2759"/>
<feature type="domain" description="6-Cys" evidence="9">
    <location>
        <begin position="212"/>
        <end position="319"/>
    </location>
</feature>
<evidence type="ECO:0000259" key="9">
    <source>
        <dbReference type="SMART" id="SM00970"/>
    </source>
</evidence>
<evidence type="ECO:0000256" key="2">
    <source>
        <dbReference type="ARBA" id="ARBA00004241"/>
    </source>
</evidence>
<dbReference type="Proteomes" id="UP000003786">
    <property type="component" value="Chromosome 2"/>
</dbReference>
<dbReference type="GeneID" id="20714749"/>
<feature type="domain" description="6-Cys" evidence="9">
    <location>
        <begin position="496"/>
        <end position="708"/>
    </location>
</feature>
<dbReference type="AlphaFoldDB" id="J4C3F6"/>
<keyword evidence="3" id="KW-1003">Cell membrane</keyword>
<keyword evidence="6" id="KW-1015">Disulfide bond</keyword>